<dbReference type="PANTHER" id="PTHR33824:SF7">
    <property type="entry name" value="POLYKETIDE CYCLASE_DEHYDRASE AND LIPID TRANSPORT SUPERFAMILY PROTEIN"/>
    <property type="match status" value="1"/>
</dbReference>
<feature type="domain" description="Inner membrane protein YgaP-like transmembrane" evidence="1">
    <location>
        <begin position="27"/>
        <end position="87"/>
    </location>
</feature>
<sequence length="257" mass="27224">MNSAGSIRQGQQAGRELWQAQGDRRRVNVGQTERLVSQVGGGALIVVGLARGGLKGLLAAGMGAALLARGTTGHCSLYEAIGMDTSEPEQGPYGAVPAQQGVRVEESIIIDRVPDDIYLFWRDHANLSKFMTDVVEVTSADGIHSHWVVGGPMGLTLEYDAEIHNDEPGRLISWRSLPGAQLATAGTVRFSPAAGGRGTEVRVNQKFDPPGGKLTVGLAKLLGHDPTSVTRENLRRLKQLMEAGEVATISGQPSGRA</sequence>
<reference evidence="2 3" key="1">
    <citation type="submission" date="2019-02" db="EMBL/GenBank/DDBJ databases">
        <title>Deep-cultivation of Planctomycetes and their phenomic and genomic characterization uncovers novel biology.</title>
        <authorList>
            <person name="Wiegand S."/>
            <person name="Jogler M."/>
            <person name="Boedeker C."/>
            <person name="Pinto D."/>
            <person name="Vollmers J."/>
            <person name="Rivas-Marin E."/>
            <person name="Kohn T."/>
            <person name="Peeters S.H."/>
            <person name="Heuer A."/>
            <person name="Rast P."/>
            <person name="Oberbeckmann S."/>
            <person name="Bunk B."/>
            <person name="Jeske O."/>
            <person name="Meyerdierks A."/>
            <person name="Storesund J.E."/>
            <person name="Kallscheuer N."/>
            <person name="Luecker S."/>
            <person name="Lage O.M."/>
            <person name="Pohl T."/>
            <person name="Merkel B.J."/>
            <person name="Hornburger P."/>
            <person name="Mueller R.-W."/>
            <person name="Bruemmer F."/>
            <person name="Labrenz M."/>
            <person name="Spormann A.M."/>
            <person name="Op den Camp H."/>
            <person name="Overmann J."/>
            <person name="Amann R."/>
            <person name="Jetten M.S.M."/>
            <person name="Mascher T."/>
            <person name="Medema M.H."/>
            <person name="Devos D.P."/>
            <person name="Kaster A.-K."/>
            <person name="Ovreas L."/>
            <person name="Rohde M."/>
            <person name="Galperin M.Y."/>
            <person name="Jogler C."/>
        </authorList>
    </citation>
    <scope>NUCLEOTIDE SEQUENCE [LARGE SCALE GENOMIC DNA]</scope>
    <source>
        <strain evidence="2 3">ElP</strain>
    </source>
</reference>
<dbReference type="InterPro" id="IPR023393">
    <property type="entry name" value="START-like_dom_sf"/>
</dbReference>
<accession>A0A518HCF0</accession>
<dbReference type="KEGG" id="tpla:ElP_64840"/>
<dbReference type="Pfam" id="PF11127">
    <property type="entry name" value="YgaP-like_TM"/>
    <property type="match status" value="1"/>
</dbReference>
<evidence type="ECO:0000313" key="3">
    <source>
        <dbReference type="Proteomes" id="UP000317835"/>
    </source>
</evidence>
<name>A0A518HCF0_9BACT</name>
<gene>
    <name evidence="2" type="ORF">ElP_64840</name>
</gene>
<organism evidence="2 3">
    <name type="scientific">Tautonia plasticadhaerens</name>
    <dbReference type="NCBI Taxonomy" id="2527974"/>
    <lineage>
        <taxon>Bacteria</taxon>
        <taxon>Pseudomonadati</taxon>
        <taxon>Planctomycetota</taxon>
        <taxon>Planctomycetia</taxon>
        <taxon>Isosphaerales</taxon>
        <taxon>Isosphaeraceae</taxon>
        <taxon>Tautonia</taxon>
    </lineage>
</organism>
<proteinExistence type="predicted"/>
<evidence type="ECO:0000259" key="1">
    <source>
        <dbReference type="Pfam" id="PF11127"/>
    </source>
</evidence>
<dbReference type="SUPFAM" id="SSF55961">
    <property type="entry name" value="Bet v1-like"/>
    <property type="match status" value="1"/>
</dbReference>
<dbReference type="Pfam" id="PF10604">
    <property type="entry name" value="Polyketide_cyc2"/>
    <property type="match status" value="1"/>
</dbReference>
<keyword evidence="3" id="KW-1185">Reference proteome</keyword>
<evidence type="ECO:0000313" key="2">
    <source>
        <dbReference type="EMBL" id="QDV38529.1"/>
    </source>
</evidence>
<protein>
    <submittedName>
        <fullName evidence="2">Polyketide cyclase / dehydrase and lipid transport</fullName>
    </submittedName>
</protein>
<dbReference type="InterPro" id="IPR047137">
    <property type="entry name" value="ORF3"/>
</dbReference>
<dbReference type="RefSeq" id="WP_197446528.1">
    <property type="nucleotide sequence ID" value="NZ_CP036426.1"/>
</dbReference>
<dbReference type="InterPro" id="IPR019587">
    <property type="entry name" value="Polyketide_cyclase/dehydratase"/>
</dbReference>
<dbReference type="EMBL" id="CP036426">
    <property type="protein sequence ID" value="QDV38529.1"/>
    <property type="molecule type" value="Genomic_DNA"/>
</dbReference>
<dbReference type="AlphaFoldDB" id="A0A518HCF0"/>
<dbReference type="Gene3D" id="3.30.530.20">
    <property type="match status" value="1"/>
</dbReference>
<dbReference type="InterPro" id="IPR021309">
    <property type="entry name" value="YgaP-like_TM"/>
</dbReference>
<dbReference type="PANTHER" id="PTHR33824">
    <property type="entry name" value="POLYKETIDE CYCLASE/DEHYDRASE AND LIPID TRANSPORT SUPERFAMILY PROTEIN"/>
    <property type="match status" value="1"/>
</dbReference>
<dbReference type="CDD" id="cd07817">
    <property type="entry name" value="SRPBCC_8"/>
    <property type="match status" value="1"/>
</dbReference>
<dbReference type="Proteomes" id="UP000317835">
    <property type="component" value="Chromosome"/>
</dbReference>